<evidence type="ECO:0000256" key="1">
    <source>
        <dbReference type="ARBA" id="ARBA00006485"/>
    </source>
</evidence>
<keyword evidence="14" id="KW-1185">Reference proteome</keyword>
<dbReference type="GO" id="GO:0030332">
    <property type="term" value="F:cyclin binding"/>
    <property type="evidence" value="ECO:0000318"/>
    <property type="project" value="GO_Central"/>
</dbReference>
<dbReference type="STRING" id="5722.A2D8G0"/>
<dbReference type="InterPro" id="IPR017441">
    <property type="entry name" value="Protein_kinase_ATP_BS"/>
</dbReference>
<dbReference type="GO" id="GO:0005737">
    <property type="term" value="C:cytoplasm"/>
    <property type="evidence" value="ECO:0000318"/>
    <property type="project" value="GO_Central"/>
</dbReference>
<evidence type="ECO:0000256" key="3">
    <source>
        <dbReference type="ARBA" id="ARBA00022527"/>
    </source>
</evidence>
<dbReference type="GO" id="GO:0005634">
    <property type="term" value="C:nucleus"/>
    <property type="evidence" value="ECO:0000318"/>
    <property type="project" value="GO_Central"/>
</dbReference>
<protein>
    <recommendedName>
        <fullName evidence="2">cyclin-dependent kinase</fullName>
        <ecNumber evidence="2">2.7.11.22</ecNumber>
    </recommendedName>
</protein>
<keyword evidence="4" id="KW-0808">Transferase</keyword>
<evidence type="ECO:0000256" key="5">
    <source>
        <dbReference type="ARBA" id="ARBA00022741"/>
    </source>
</evidence>
<evidence type="ECO:0000256" key="4">
    <source>
        <dbReference type="ARBA" id="ARBA00022679"/>
    </source>
</evidence>
<dbReference type="PROSITE" id="PS50011">
    <property type="entry name" value="PROTEIN_KINASE_DOM"/>
    <property type="match status" value="1"/>
</dbReference>
<dbReference type="PANTHER" id="PTHR24056:SF254">
    <property type="entry name" value="CYCLIN-DEPENDENT KINASE 2"/>
    <property type="match status" value="1"/>
</dbReference>
<dbReference type="GO" id="GO:0004693">
    <property type="term" value="F:cyclin-dependent protein serine/threonine kinase activity"/>
    <property type="evidence" value="ECO:0000318"/>
    <property type="project" value="GO_Central"/>
</dbReference>
<evidence type="ECO:0000256" key="6">
    <source>
        <dbReference type="ARBA" id="ARBA00022777"/>
    </source>
</evidence>
<dbReference type="eggNOG" id="KOG0662">
    <property type="taxonomic scope" value="Eukaryota"/>
</dbReference>
<dbReference type="PROSITE" id="PS00108">
    <property type="entry name" value="PROTEIN_KINASE_ST"/>
    <property type="match status" value="1"/>
</dbReference>
<dbReference type="InterPro" id="IPR000719">
    <property type="entry name" value="Prot_kinase_dom"/>
</dbReference>
<sequence>MKSEGPYVDQYFDFVEKIGKGSNSTVFKVIEKRTKKVLALKKLKPRVKTKDEPDFEIAAHCVLKDENIVKLNGKFVCKRDSSTYLIFDYYDYDLFSVIHDNSSKQLSKDLIKSLSFQLLKAVDCCHKHNVLHRDIKPENIMITRDGVLKLGDFGYAFKGDPSLKKSTNVITPSYRPPEILLGDQYYLFPSDIWSVGCVIYELLTGKALFRPENFTVESQLDKILSIIGTPSNEEIKTKFSVAVPTNINHYDSCLHNYLINEISDEFSEFRELLEKILIFNPENRLTASQLLQLPIFSGITVERIPITFFVSQNSISPNLSSPEIKYSGIIRPQLPKLVLAE</sequence>
<dbReference type="EC" id="2.7.11.22" evidence="2"/>
<dbReference type="VEuPathDB" id="TrichDB:TVAG_185150"/>
<comment type="similarity">
    <text evidence="1">Belongs to the protein kinase superfamily. CMGC Ser/Thr protein kinase family. CDC2/CDKX subfamily.</text>
</comment>
<comment type="catalytic activity">
    <reaction evidence="9">
        <text>L-seryl-[protein] + ATP = O-phospho-L-seryl-[protein] + ADP + H(+)</text>
        <dbReference type="Rhea" id="RHEA:17989"/>
        <dbReference type="Rhea" id="RHEA-COMP:9863"/>
        <dbReference type="Rhea" id="RHEA-COMP:11604"/>
        <dbReference type="ChEBI" id="CHEBI:15378"/>
        <dbReference type="ChEBI" id="CHEBI:29999"/>
        <dbReference type="ChEBI" id="CHEBI:30616"/>
        <dbReference type="ChEBI" id="CHEBI:83421"/>
        <dbReference type="ChEBI" id="CHEBI:456216"/>
        <dbReference type="EC" id="2.7.11.22"/>
    </reaction>
</comment>
<dbReference type="GO" id="GO:0010468">
    <property type="term" value="P:regulation of gene expression"/>
    <property type="evidence" value="ECO:0000318"/>
    <property type="project" value="GO_Central"/>
</dbReference>
<dbReference type="SMR" id="A2D8G0"/>
<dbReference type="GO" id="GO:0000307">
    <property type="term" value="C:cyclin-dependent protein kinase holoenzyme complex"/>
    <property type="evidence" value="ECO:0000318"/>
    <property type="project" value="GO_Central"/>
</dbReference>
<keyword evidence="6 13" id="KW-0418">Kinase</keyword>
<evidence type="ECO:0000256" key="9">
    <source>
        <dbReference type="ARBA" id="ARBA00048367"/>
    </source>
</evidence>
<dbReference type="RefSeq" id="XP_001584195.1">
    <property type="nucleotide sequence ID" value="XM_001584145.1"/>
</dbReference>
<dbReference type="InterPro" id="IPR011009">
    <property type="entry name" value="Kinase-like_dom_sf"/>
</dbReference>
<dbReference type="AlphaFoldDB" id="A2D8G0"/>
<accession>A2D8G0</accession>
<dbReference type="PROSITE" id="PS00107">
    <property type="entry name" value="PROTEIN_KINASE_ATP"/>
    <property type="match status" value="1"/>
</dbReference>
<name>A2D8G0_TRIV3</name>
<dbReference type="GO" id="GO:0000082">
    <property type="term" value="P:G1/S transition of mitotic cell cycle"/>
    <property type="evidence" value="ECO:0000318"/>
    <property type="project" value="GO_Central"/>
</dbReference>
<gene>
    <name evidence="13" type="ORF">TVAG_185150</name>
</gene>
<dbReference type="FunFam" id="1.10.510.10:FF:000624">
    <property type="entry name" value="Mitogen-activated protein kinase"/>
    <property type="match status" value="1"/>
</dbReference>
<dbReference type="Pfam" id="PF00069">
    <property type="entry name" value="Pkinase"/>
    <property type="match status" value="1"/>
</dbReference>
<feature type="domain" description="Protein kinase" evidence="12">
    <location>
        <begin position="12"/>
        <end position="296"/>
    </location>
</feature>
<evidence type="ECO:0000256" key="10">
    <source>
        <dbReference type="PROSITE-ProRule" id="PRU10141"/>
    </source>
</evidence>
<dbReference type="Proteomes" id="UP000001542">
    <property type="component" value="Unassembled WGS sequence"/>
</dbReference>
<dbReference type="InterPro" id="IPR050108">
    <property type="entry name" value="CDK"/>
</dbReference>
<comment type="catalytic activity">
    <reaction evidence="8">
        <text>L-threonyl-[protein] + ATP = O-phospho-L-threonyl-[protein] + ADP + H(+)</text>
        <dbReference type="Rhea" id="RHEA:46608"/>
        <dbReference type="Rhea" id="RHEA-COMP:11060"/>
        <dbReference type="Rhea" id="RHEA-COMP:11605"/>
        <dbReference type="ChEBI" id="CHEBI:15378"/>
        <dbReference type="ChEBI" id="CHEBI:30013"/>
        <dbReference type="ChEBI" id="CHEBI:30616"/>
        <dbReference type="ChEBI" id="CHEBI:61977"/>
        <dbReference type="ChEBI" id="CHEBI:456216"/>
        <dbReference type="EC" id="2.7.11.22"/>
    </reaction>
</comment>
<reference evidence="13" key="1">
    <citation type="submission" date="2006-10" db="EMBL/GenBank/DDBJ databases">
        <authorList>
            <person name="Amadeo P."/>
            <person name="Zhao Q."/>
            <person name="Wortman J."/>
            <person name="Fraser-Liggett C."/>
            <person name="Carlton J."/>
        </authorList>
    </citation>
    <scope>NUCLEOTIDE SEQUENCE</scope>
    <source>
        <strain evidence="13">G3</strain>
    </source>
</reference>
<dbReference type="EMBL" id="DS113179">
    <property type="protein sequence ID" value="EAY23209.1"/>
    <property type="molecule type" value="Genomic_DNA"/>
</dbReference>
<dbReference type="SUPFAM" id="SSF56112">
    <property type="entry name" value="Protein kinase-like (PK-like)"/>
    <property type="match status" value="1"/>
</dbReference>
<evidence type="ECO:0000256" key="8">
    <source>
        <dbReference type="ARBA" id="ARBA00047811"/>
    </source>
</evidence>
<dbReference type="GO" id="GO:0007165">
    <property type="term" value="P:signal transduction"/>
    <property type="evidence" value="ECO:0000318"/>
    <property type="project" value="GO_Central"/>
</dbReference>
<dbReference type="VEuPathDB" id="TrichDB:TVAGG3_0393250"/>
<dbReference type="GO" id="GO:0010389">
    <property type="term" value="P:regulation of G2/M transition of mitotic cell cycle"/>
    <property type="evidence" value="ECO:0000318"/>
    <property type="project" value="GO_Central"/>
</dbReference>
<dbReference type="InterPro" id="IPR008271">
    <property type="entry name" value="Ser/Thr_kinase_AS"/>
</dbReference>
<proteinExistence type="inferred from homology"/>
<dbReference type="Gene3D" id="3.30.200.20">
    <property type="entry name" value="Phosphorylase Kinase, domain 1"/>
    <property type="match status" value="1"/>
</dbReference>
<feature type="binding site" evidence="10">
    <location>
        <position position="41"/>
    </location>
    <ligand>
        <name>ATP</name>
        <dbReference type="ChEBI" id="CHEBI:30616"/>
    </ligand>
</feature>
<dbReference type="GO" id="GO:0005524">
    <property type="term" value="F:ATP binding"/>
    <property type="evidence" value="ECO:0007669"/>
    <property type="project" value="UniProtKB-UniRule"/>
</dbReference>
<evidence type="ECO:0000313" key="13">
    <source>
        <dbReference type="EMBL" id="EAY23209.1"/>
    </source>
</evidence>
<organism evidence="13 14">
    <name type="scientific">Trichomonas vaginalis (strain ATCC PRA-98 / G3)</name>
    <dbReference type="NCBI Taxonomy" id="412133"/>
    <lineage>
        <taxon>Eukaryota</taxon>
        <taxon>Metamonada</taxon>
        <taxon>Parabasalia</taxon>
        <taxon>Trichomonadida</taxon>
        <taxon>Trichomonadidae</taxon>
        <taxon>Trichomonas</taxon>
    </lineage>
</organism>
<dbReference type="SMART" id="SM00220">
    <property type="entry name" value="S_TKc"/>
    <property type="match status" value="1"/>
</dbReference>
<keyword evidence="3 11" id="KW-0723">Serine/threonine-protein kinase</keyword>
<dbReference type="InParanoid" id="A2D8G0"/>
<reference evidence="13" key="2">
    <citation type="journal article" date="2007" name="Science">
        <title>Draft genome sequence of the sexually transmitted pathogen Trichomonas vaginalis.</title>
        <authorList>
            <person name="Carlton J.M."/>
            <person name="Hirt R.P."/>
            <person name="Silva J.C."/>
            <person name="Delcher A.L."/>
            <person name="Schatz M."/>
            <person name="Zhao Q."/>
            <person name="Wortman J.R."/>
            <person name="Bidwell S.L."/>
            <person name="Alsmark U.C.M."/>
            <person name="Besteiro S."/>
            <person name="Sicheritz-Ponten T."/>
            <person name="Noel C.J."/>
            <person name="Dacks J.B."/>
            <person name="Foster P.G."/>
            <person name="Simillion C."/>
            <person name="Van de Peer Y."/>
            <person name="Miranda-Saavedra D."/>
            <person name="Barton G.J."/>
            <person name="Westrop G.D."/>
            <person name="Mueller S."/>
            <person name="Dessi D."/>
            <person name="Fiori P.L."/>
            <person name="Ren Q."/>
            <person name="Paulsen I."/>
            <person name="Zhang H."/>
            <person name="Bastida-Corcuera F.D."/>
            <person name="Simoes-Barbosa A."/>
            <person name="Brown M.T."/>
            <person name="Hayes R.D."/>
            <person name="Mukherjee M."/>
            <person name="Okumura C.Y."/>
            <person name="Schneider R."/>
            <person name="Smith A.J."/>
            <person name="Vanacova S."/>
            <person name="Villalvazo M."/>
            <person name="Haas B.J."/>
            <person name="Pertea M."/>
            <person name="Feldblyum T.V."/>
            <person name="Utterback T.R."/>
            <person name="Shu C.L."/>
            <person name="Osoegawa K."/>
            <person name="de Jong P.J."/>
            <person name="Hrdy I."/>
            <person name="Horvathova L."/>
            <person name="Zubacova Z."/>
            <person name="Dolezal P."/>
            <person name="Malik S.B."/>
            <person name="Logsdon J.M. Jr."/>
            <person name="Henze K."/>
            <person name="Gupta A."/>
            <person name="Wang C.C."/>
            <person name="Dunne R.L."/>
            <person name="Upcroft J.A."/>
            <person name="Upcroft P."/>
            <person name="White O."/>
            <person name="Salzberg S.L."/>
            <person name="Tang P."/>
            <person name="Chiu C.-H."/>
            <person name="Lee Y.-S."/>
            <person name="Embley T.M."/>
            <person name="Coombs G.H."/>
            <person name="Mottram J.C."/>
            <person name="Tachezy J."/>
            <person name="Fraser-Liggett C.M."/>
            <person name="Johnson P.J."/>
        </authorList>
    </citation>
    <scope>NUCLEOTIDE SEQUENCE [LARGE SCALE GENOMIC DNA]</scope>
    <source>
        <strain evidence="13">G3</strain>
    </source>
</reference>
<dbReference type="Gene3D" id="1.10.510.10">
    <property type="entry name" value="Transferase(Phosphotransferase) domain 1"/>
    <property type="match status" value="1"/>
</dbReference>
<dbReference type="PANTHER" id="PTHR24056">
    <property type="entry name" value="CELL DIVISION PROTEIN KINASE"/>
    <property type="match status" value="1"/>
</dbReference>
<evidence type="ECO:0000256" key="11">
    <source>
        <dbReference type="RuleBase" id="RU000304"/>
    </source>
</evidence>
<evidence type="ECO:0000259" key="12">
    <source>
        <dbReference type="PROSITE" id="PS50011"/>
    </source>
</evidence>
<keyword evidence="7 10" id="KW-0067">ATP-binding</keyword>
<keyword evidence="5 10" id="KW-0547">Nucleotide-binding</keyword>
<evidence type="ECO:0000256" key="7">
    <source>
        <dbReference type="ARBA" id="ARBA00022840"/>
    </source>
</evidence>
<dbReference type="KEGG" id="tva:5468767"/>
<evidence type="ECO:0000256" key="2">
    <source>
        <dbReference type="ARBA" id="ARBA00012425"/>
    </source>
</evidence>
<evidence type="ECO:0000313" key="14">
    <source>
        <dbReference type="Proteomes" id="UP000001542"/>
    </source>
</evidence>